<dbReference type="Gene3D" id="3.30.1370.110">
    <property type="match status" value="1"/>
</dbReference>
<protein>
    <recommendedName>
        <fullName evidence="3">Smr domain-containing protein</fullName>
    </recommendedName>
</protein>
<evidence type="ECO:0000259" key="3">
    <source>
        <dbReference type="PROSITE" id="PS50828"/>
    </source>
</evidence>
<dbReference type="OrthoDB" id="3231855at2759"/>
<dbReference type="InterPro" id="IPR002625">
    <property type="entry name" value="Smr_dom"/>
</dbReference>
<organism evidence="4 5">
    <name type="scientific">Chlamydomonas incerta</name>
    <dbReference type="NCBI Taxonomy" id="51695"/>
    <lineage>
        <taxon>Eukaryota</taxon>
        <taxon>Viridiplantae</taxon>
        <taxon>Chlorophyta</taxon>
        <taxon>core chlorophytes</taxon>
        <taxon>Chlorophyceae</taxon>
        <taxon>CS clade</taxon>
        <taxon>Chlamydomonadales</taxon>
        <taxon>Chlamydomonadaceae</taxon>
        <taxon>Chlamydomonas</taxon>
    </lineage>
</organism>
<sequence>MAYRPLGNLPAASGLSALEQSGTASSVTALNPSAATPVVGAYRPLESVNAYAAGTPPPSGPVGDAPGNKNGAASAHPPPYQPPALAICTFTAPAAATAGVTAATPPHLTPSKGPGATATTPPFVRSPLPGYQIPPAAAVRASSPASIIPGLALVSTPAQHLAGAELASTGSGGGGRVSQTGLSTVGLPPALVAAKAIAAAAAAGGSGGGSRPMSTHPSRGASSDGMAQLLPQGATLPMVAAAPSQAGGYHPLLMAMSAGAAAAAAATTSRASTPPLAPQLQQPQPQPQSSQAPAAATTAVAASSPIPALPPVPQQQPALPGSATLAAPIQVPVTGTAAAPAPVRPVVSAAAPGVQLPTPVVVGRLPQPVVAAAAPVPIITSPTALQPPQTGSRGSGGDDAGGDTAAARRQLAIHLAEMMGEHVDVATCLDVLEQVGGDEGRATAALLDLCGGGAGGGGGDSSSGRLPGVAPPPVAAAAEDTSFGAGIFGASAEADGFFAAADGFGAAASGSSASAHGAEEGFLGMTAGFGEAAGGAAEAEAADATASTSAGVFDFASLAGGSPPLGQGAEHMRAALEAAGLSCDDAGLAQLYQQQEEIEEQRRRERLQQQVAADEVKVKELQQQEEEARAARGREQGEHVDAQAAAAAAERVPLGGEPDAGSAWGSSAASGGAATQATGCFGATDADDTDAFFLGPDDDEGAEKKIATMKIYFDKVYDEDALRFCLEACHGDMEMALEVLREQLVEALKKEQQEADEKYARALQQQHSSGGVALGAGGDSLLEDYIINAAEGLADVAEAQRSLEERQHAEAASRRGRLGSDAEGRNRLGLTVLRRQFPDAYNDGVVADALSNHSGDVEAARAALLAMGYLEAVAAGADAAPSVPVSAAQQRYPAPPQQQRRPDVAMAAAGVGARGGDEDDDGQALVSQRGQAQQWRLEGGGLPGNAAVLGPDRNAGANSAATQRAAQLAQLAAAFPKGDAAAALAAGAGAGAGAGGSQGHVGAACAELGDGDYEDEEGEDGGAGASTSTGPPGYRRLGPIKALASLGLDFDKLDVSDELRNMVRFAFKESGLPEVFRRQAEAEAAAAAQSSAASGRRMGYGLTHEEKQEVWATNRNLPRALRDMAGRLRRGGKEAYQAGDRRLAGEMKKASLEVERLEREANERAATRIYMQVNNSLQQQWNTDLHGLRPHEALKQLEDQLQRLSIMGGHVNWTIITGKGLHSDQTLGPVLPATVSDWLARKRLQALAAPGHYVVRLTPDVFERLAAEAGGGGPAGGGGSASGPVGASG</sequence>
<accession>A0A836B2L2</accession>
<feature type="domain" description="Smr" evidence="3">
    <location>
        <begin position="1183"/>
        <end position="1260"/>
    </location>
</feature>
<evidence type="ECO:0000256" key="2">
    <source>
        <dbReference type="SAM" id="MobiDB-lite"/>
    </source>
</evidence>
<feature type="region of interest" description="Disordered" evidence="2">
    <location>
        <begin position="381"/>
        <end position="403"/>
    </location>
</feature>
<feature type="region of interest" description="Disordered" evidence="2">
    <location>
        <begin position="893"/>
        <end position="923"/>
    </location>
</feature>
<evidence type="ECO:0000313" key="4">
    <source>
        <dbReference type="EMBL" id="KAG2445568.1"/>
    </source>
</evidence>
<feature type="region of interest" description="Disordered" evidence="2">
    <location>
        <begin position="269"/>
        <end position="320"/>
    </location>
</feature>
<dbReference type="SUPFAM" id="SSF160443">
    <property type="entry name" value="SMR domain-like"/>
    <property type="match status" value="1"/>
</dbReference>
<dbReference type="InterPro" id="IPR036063">
    <property type="entry name" value="Smr_dom_sf"/>
</dbReference>
<feature type="compositionally biased region" description="Basic and acidic residues" evidence="2">
    <location>
        <begin position="622"/>
        <end position="641"/>
    </location>
</feature>
<evidence type="ECO:0000313" key="5">
    <source>
        <dbReference type="Proteomes" id="UP000650467"/>
    </source>
</evidence>
<keyword evidence="5" id="KW-1185">Reference proteome</keyword>
<evidence type="ECO:0000256" key="1">
    <source>
        <dbReference type="SAM" id="Coils"/>
    </source>
</evidence>
<dbReference type="CDD" id="cd14279">
    <property type="entry name" value="CUE"/>
    <property type="match status" value="1"/>
</dbReference>
<dbReference type="PANTHER" id="PTHR46535:SF1">
    <property type="entry name" value="NEDD4-BINDING PROTEIN 2"/>
    <property type="match status" value="1"/>
</dbReference>
<feature type="region of interest" description="Disordered" evidence="2">
    <location>
        <begin position="1010"/>
        <end position="1033"/>
    </location>
</feature>
<dbReference type="Pfam" id="PF01713">
    <property type="entry name" value="Smr"/>
    <property type="match status" value="1"/>
</dbReference>
<dbReference type="GO" id="GO:0004519">
    <property type="term" value="F:endonuclease activity"/>
    <property type="evidence" value="ECO:0007669"/>
    <property type="project" value="TreeGrafter"/>
</dbReference>
<dbReference type="GO" id="GO:0005634">
    <property type="term" value="C:nucleus"/>
    <property type="evidence" value="ECO:0007669"/>
    <property type="project" value="TreeGrafter"/>
</dbReference>
<keyword evidence="1" id="KW-0175">Coiled coil</keyword>
<name>A0A836B2L2_CHLIN</name>
<feature type="region of interest" description="Disordered" evidence="2">
    <location>
        <begin position="203"/>
        <end position="227"/>
    </location>
</feature>
<dbReference type="PROSITE" id="PS50828">
    <property type="entry name" value="SMR"/>
    <property type="match status" value="1"/>
</dbReference>
<dbReference type="Proteomes" id="UP000650467">
    <property type="component" value="Unassembled WGS sequence"/>
</dbReference>
<feature type="region of interest" description="Disordered" evidence="2">
    <location>
        <begin position="52"/>
        <end position="78"/>
    </location>
</feature>
<feature type="compositionally biased region" description="Acidic residues" evidence="2">
    <location>
        <begin position="1010"/>
        <end position="1020"/>
    </location>
</feature>
<feature type="coiled-coil region" evidence="1">
    <location>
        <begin position="734"/>
        <end position="765"/>
    </location>
</feature>
<feature type="region of interest" description="Disordered" evidence="2">
    <location>
        <begin position="622"/>
        <end position="648"/>
    </location>
</feature>
<dbReference type="EMBL" id="JAEHOC010000001">
    <property type="protein sequence ID" value="KAG2445568.1"/>
    <property type="molecule type" value="Genomic_DNA"/>
</dbReference>
<comment type="caution">
    <text evidence="4">The sequence shown here is derived from an EMBL/GenBank/DDBJ whole genome shotgun (WGS) entry which is preliminary data.</text>
</comment>
<proteinExistence type="predicted"/>
<reference evidence="4" key="1">
    <citation type="journal article" date="2020" name="bioRxiv">
        <title>Comparative genomics of Chlamydomonas.</title>
        <authorList>
            <person name="Craig R.J."/>
            <person name="Hasan A.R."/>
            <person name="Ness R.W."/>
            <person name="Keightley P.D."/>
        </authorList>
    </citation>
    <scope>NUCLEOTIDE SEQUENCE</scope>
    <source>
        <strain evidence="4">SAG 7.73</strain>
    </source>
</reference>
<dbReference type="InterPro" id="IPR052772">
    <property type="entry name" value="Endo/PolyKinase_Domain-Protein"/>
</dbReference>
<feature type="coiled-coil region" evidence="1">
    <location>
        <begin position="1140"/>
        <end position="1167"/>
    </location>
</feature>
<gene>
    <name evidence="4" type="ORF">HXX76_000180</name>
</gene>
<dbReference type="PANTHER" id="PTHR46535">
    <property type="entry name" value="NEDD4-BINDING PROTEIN 2"/>
    <property type="match status" value="1"/>
</dbReference>
<feature type="compositionally biased region" description="Low complexity" evidence="2">
    <location>
        <begin position="269"/>
        <end position="306"/>
    </location>
</feature>
<feature type="compositionally biased region" description="Polar residues" evidence="2">
    <location>
        <begin position="212"/>
        <end position="221"/>
    </location>
</feature>
<feature type="region of interest" description="Disordered" evidence="2">
    <location>
        <begin position="1270"/>
        <end position="1289"/>
    </location>
</feature>